<proteinExistence type="predicted"/>
<dbReference type="EMBL" id="BPQR01000056">
    <property type="protein sequence ID" value="GJE07841.1"/>
    <property type="molecule type" value="Genomic_DNA"/>
</dbReference>
<evidence type="ECO:0000313" key="2">
    <source>
        <dbReference type="EMBL" id="GJE07841.1"/>
    </source>
</evidence>
<gene>
    <name evidence="2" type="ORF">AOPFMNJM_3173</name>
</gene>
<sequence length="80" mass="8962">MSRPRWRTPPPPPPVHRCIVCKAENAGIGHYGRWYCEAHRPAAEPAPAAEPMRAQPSTLFEAADVPAPTRFRAPHRRLTT</sequence>
<evidence type="ECO:0000256" key="1">
    <source>
        <dbReference type="SAM" id="MobiDB-lite"/>
    </source>
</evidence>
<reference evidence="2" key="2">
    <citation type="submission" date="2021-08" db="EMBL/GenBank/DDBJ databases">
        <authorList>
            <person name="Tani A."/>
            <person name="Ola A."/>
            <person name="Ogura Y."/>
            <person name="Katsura K."/>
            <person name="Hayashi T."/>
        </authorList>
    </citation>
    <scope>NUCLEOTIDE SEQUENCE</scope>
    <source>
        <strain evidence="2">LMG 23639</strain>
    </source>
</reference>
<keyword evidence="3" id="KW-1185">Reference proteome</keyword>
<organism evidence="2 3">
    <name type="scientific">Methylobacterium jeotgali</name>
    <dbReference type="NCBI Taxonomy" id="381630"/>
    <lineage>
        <taxon>Bacteria</taxon>
        <taxon>Pseudomonadati</taxon>
        <taxon>Pseudomonadota</taxon>
        <taxon>Alphaproteobacteria</taxon>
        <taxon>Hyphomicrobiales</taxon>
        <taxon>Methylobacteriaceae</taxon>
        <taxon>Methylobacterium</taxon>
    </lineage>
</organism>
<protein>
    <submittedName>
        <fullName evidence="2">Uncharacterized protein</fullName>
    </submittedName>
</protein>
<dbReference type="RefSeq" id="WP_238277216.1">
    <property type="nucleotide sequence ID" value="NZ_BPQR01000056.1"/>
</dbReference>
<feature type="region of interest" description="Disordered" evidence="1">
    <location>
        <begin position="59"/>
        <end position="80"/>
    </location>
</feature>
<name>A0ABQ4SXA0_9HYPH</name>
<comment type="caution">
    <text evidence="2">The sequence shown here is derived from an EMBL/GenBank/DDBJ whole genome shotgun (WGS) entry which is preliminary data.</text>
</comment>
<reference evidence="2" key="1">
    <citation type="journal article" date="2021" name="Front. Microbiol.">
        <title>Comprehensive Comparative Genomics and Phenotyping of Methylobacterium Species.</title>
        <authorList>
            <person name="Alessa O."/>
            <person name="Ogura Y."/>
            <person name="Fujitani Y."/>
            <person name="Takami H."/>
            <person name="Hayashi T."/>
            <person name="Sahin N."/>
            <person name="Tani A."/>
        </authorList>
    </citation>
    <scope>NUCLEOTIDE SEQUENCE</scope>
    <source>
        <strain evidence="2">LMG 23639</strain>
    </source>
</reference>
<accession>A0ABQ4SXA0</accession>
<evidence type="ECO:0000313" key="3">
    <source>
        <dbReference type="Proteomes" id="UP001055102"/>
    </source>
</evidence>
<dbReference type="Proteomes" id="UP001055102">
    <property type="component" value="Unassembled WGS sequence"/>
</dbReference>